<dbReference type="InterPro" id="IPR016154">
    <property type="entry name" value="Heat_shock_Hsp33_C"/>
</dbReference>
<keyword evidence="1 6" id="KW-0963">Cytoplasm</keyword>
<feature type="disulfide bond" description="Redox-active" evidence="6">
    <location>
        <begin position="271"/>
        <end position="274"/>
    </location>
</feature>
<accession>A0ABU9F0Q4</accession>
<dbReference type="PANTHER" id="PTHR30111">
    <property type="entry name" value="33 KDA CHAPERONIN"/>
    <property type="match status" value="1"/>
</dbReference>
<evidence type="ECO:0000313" key="7">
    <source>
        <dbReference type="EMBL" id="MEL0539342.1"/>
    </source>
</evidence>
<evidence type="ECO:0000256" key="5">
    <source>
        <dbReference type="ARBA" id="ARBA00023284"/>
    </source>
</evidence>
<dbReference type="PIRSF" id="PIRSF005261">
    <property type="entry name" value="Heat_shock_Hsp33"/>
    <property type="match status" value="1"/>
</dbReference>
<dbReference type="RefSeq" id="WP_341612450.1">
    <property type="nucleotide sequence ID" value="NZ_JBBWSC010000018.1"/>
</dbReference>
<keyword evidence="5 6" id="KW-0676">Redox-active center</keyword>
<name>A0ABU9F0Q4_9STAP</name>
<dbReference type="Gene3D" id="3.55.30.10">
    <property type="entry name" value="Hsp33 domain"/>
    <property type="match status" value="1"/>
</dbReference>
<keyword evidence="4 6" id="KW-0143">Chaperone</keyword>
<keyword evidence="3 6" id="KW-1015">Disulfide bond</keyword>
<proteinExistence type="inferred from homology"/>
<keyword evidence="2 6" id="KW-0862">Zinc</keyword>
<comment type="function">
    <text evidence="6">Redox regulated molecular chaperone. Protects both thermally unfolding and oxidatively damaged proteins from irreversible aggregation. Plays an important role in the bacterial defense system toward oxidative stress.</text>
</comment>
<dbReference type="NCBIfam" id="NF001033">
    <property type="entry name" value="PRK00114.1"/>
    <property type="match status" value="1"/>
</dbReference>
<comment type="similarity">
    <text evidence="6">Belongs to the HSP33 family.</text>
</comment>
<feature type="disulfide bond" description="Redox-active" evidence="6">
    <location>
        <begin position="238"/>
        <end position="240"/>
    </location>
</feature>
<dbReference type="Proteomes" id="UP001380601">
    <property type="component" value="Unassembled WGS sequence"/>
</dbReference>
<dbReference type="SUPFAM" id="SSF118352">
    <property type="entry name" value="HSP33 redox switch-like"/>
    <property type="match status" value="1"/>
</dbReference>
<dbReference type="HAMAP" id="MF_00117">
    <property type="entry name" value="HslO"/>
    <property type="match status" value="1"/>
</dbReference>
<comment type="caution">
    <text evidence="7">The sequence shown here is derived from an EMBL/GenBank/DDBJ whole genome shotgun (WGS) entry which is preliminary data.</text>
</comment>
<evidence type="ECO:0000256" key="3">
    <source>
        <dbReference type="ARBA" id="ARBA00023157"/>
    </source>
</evidence>
<evidence type="ECO:0000313" key="8">
    <source>
        <dbReference type="Proteomes" id="UP001380601"/>
    </source>
</evidence>
<evidence type="ECO:0000256" key="2">
    <source>
        <dbReference type="ARBA" id="ARBA00022833"/>
    </source>
</evidence>
<keyword evidence="8" id="KW-1185">Reference proteome</keyword>
<reference evidence="7 8" key="1">
    <citation type="submission" date="2024-04" db="EMBL/GenBank/DDBJ databases">
        <title>Staphylococcus debuckii a clinical isolate.</title>
        <authorList>
            <person name="Magnan C."/>
            <person name="Plumet L."/>
            <person name="Morsli M."/>
            <person name="Molle V."/>
            <person name="Lavigne J.-P."/>
        </authorList>
    </citation>
    <scope>NUCLEOTIDE SEQUENCE [LARGE SCALE GENOMIC DNA]</scope>
    <source>
        <strain evidence="7 8">NSD001</strain>
    </source>
</reference>
<evidence type="ECO:0000256" key="1">
    <source>
        <dbReference type="ARBA" id="ARBA00022490"/>
    </source>
</evidence>
<evidence type="ECO:0000256" key="6">
    <source>
        <dbReference type="HAMAP-Rule" id="MF_00117"/>
    </source>
</evidence>
<dbReference type="Gene3D" id="3.90.1280.10">
    <property type="entry name" value="HSP33 redox switch-like"/>
    <property type="match status" value="1"/>
</dbReference>
<dbReference type="PANTHER" id="PTHR30111:SF1">
    <property type="entry name" value="33 KDA CHAPERONIN"/>
    <property type="match status" value="1"/>
</dbReference>
<organism evidence="7 8">
    <name type="scientific">Staphylococcus debuckii</name>
    <dbReference type="NCBI Taxonomy" id="2044912"/>
    <lineage>
        <taxon>Bacteria</taxon>
        <taxon>Bacillati</taxon>
        <taxon>Bacillota</taxon>
        <taxon>Bacilli</taxon>
        <taxon>Bacillales</taxon>
        <taxon>Staphylococcaceae</taxon>
        <taxon>Staphylococcus</taxon>
    </lineage>
</organism>
<comment type="subcellular location">
    <subcellularLocation>
        <location evidence="6">Cytoplasm</location>
    </subcellularLocation>
</comment>
<dbReference type="SUPFAM" id="SSF64397">
    <property type="entry name" value="Hsp33 domain"/>
    <property type="match status" value="1"/>
</dbReference>
<gene>
    <name evidence="6 7" type="primary">hslO</name>
    <name evidence="7" type="ORF">AADA34_11590</name>
</gene>
<dbReference type="InterPro" id="IPR000397">
    <property type="entry name" value="Heat_shock_Hsp33"/>
</dbReference>
<sequence length="294" mass="31814">MTQDYIVKALAFDGDIRAYAAVTTNAVQEAQTRHYTWPTASAALGRTMTATAMMGAMLKGEQKLTVTVDGHGPIGRIVADADAKGDIRGYVTNPQIHFPLNEQGKLDVRRAVGTDGTLTVVKDVGLKDYFSGSSPIVSGELGDDFTYYYATSEQVPSSVGLGVLVNPDNSIKASGGFIIQVMPNAKEETIDKVEKAISNMTPVSKLIDQGLSPEELLTEILGKENVKFLETVPVKFECNCSHEKFLNAIKGLGEAEIQAMIDEDHGAEAECHFCRAKYQYSEAELKGLIEELNA</sequence>
<comment type="PTM">
    <text evidence="6">Under oxidizing conditions two disulfide bonds are formed involving the reactive cysteines. Under reducing conditions zinc is bound to the reactive cysteines and the protein is inactive.</text>
</comment>
<dbReference type="Pfam" id="PF01430">
    <property type="entry name" value="HSP33"/>
    <property type="match status" value="1"/>
</dbReference>
<evidence type="ECO:0000256" key="4">
    <source>
        <dbReference type="ARBA" id="ARBA00023186"/>
    </source>
</evidence>
<dbReference type="InterPro" id="IPR016153">
    <property type="entry name" value="Heat_shock_Hsp33_N"/>
</dbReference>
<dbReference type="EMBL" id="JBBWSC010000018">
    <property type="protein sequence ID" value="MEL0539342.1"/>
    <property type="molecule type" value="Genomic_DNA"/>
</dbReference>
<dbReference type="CDD" id="cd00498">
    <property type="entry name" value="Hsp33"/>
    <property type="match status" value="1"/>
</dbReference>
<protein>
    <recommendedName>
        <fullName evidence="6">33 kDa chaperonin</fullName>
    </recommendedName>
    <alternativeName>
        <fullName evidence="6">Heat shock protein 33 homolog</fullName>
        <shortName evidence="6">HSP33</shortName>
    </alternativeName>
</protein>